<dbReference type="PRINTS" id="PR00045">
    <property type="entry name" value="SIGMA54FCT"/>
</dbReference>
<evidence type="ECO:0000259" key="11">
    <source>
        <dbReference type="Pfam" id="PF04963"/>
    </source>
</evidence>
<keyword evidence="5" id="KW-0805">Transcription regulation</keyword>
<evidence type="ECO:0000256" key="1">
    <source>
        <dbReference type="ARBA" id="ARBA00008798"/>
    </source>
</evidence>
<dbReference type="PROSITE" id="PS00718">
    <property type="entry name" value="SIGMA54_2"/>
    <property type="match status" value="1"/>
</dbReference>
<feature type="compositionally biased region" description="Basic and acidic residues" evidence="9">
    <location>
        <begin position="67"/>
        <end position="77"/>
    </location>
</feature>
<dbReference type="AlphaFoldDB" id="A0A3B0W3L1"/>
<dbReference type="EMBL" id="UOFB01000003">
    <property type="protein sequence ID" value="VAW43889.1"/>
    <property type="molecule type" value="Genomic_DNA"/>
</dbReference>
<dbReference type="GO" id="GO:0006352">
    <property type="term" value="P:DNA-templated transcription initiation"/>
    <property type="evidence" value="ECO:0007669"/>
    <property type="project" value="InterPro"/>
</dbReference>
<dbReference type="PIRSF" id="PIRSF000774">
    <property type="entry name" value="RpoN"/>
    <property type="match status" value="1"/>
</dbReference>
<evidence type="ECO:0000256" key="2">
    <source>
        <dbReference type="ARBA" id="ARBA00022478"/>
    </source>
</evidence>
<keyword evidence="7" id="KW-0238">DNA-binding</keyword>
<dbReference type="Gene3D" id="1.10.10.1330">
    <property type="entry name" value="RNA polymerase sigma-54 factor, core-binding domain"/>
    <property type="match status" value="1"/>
</dbReference>
<dbReference type="Pfam" id="PF04963">
    <property type="entry name" value="Sigma54_CBD"/>
    <property type="match status" value="1"/>
</dbReference>
<accession>A0A3B0W3L1</accession>
<feature type="domain" description="RNA polymerase sigma factor 54 core-binding" evidence="11">
    <location>
        <begin position="129"/>
        <end position="326"/>
    </location>
</feature>
<dbReference type="GO" id="GO:0000428">
    <property type="term" value="C:DNA-directed RNA polymerase complex"/>
    <property type="evidence" value="ECO:0007669"/>
    <property type="project" value="UniProtKB-KW"/>
</dbReference>
<dbReference type="InterPro" id="IPR007046">
    <property type="entry name" value="RNA_pol_sigma_54_core-bd"/>
</dbReference>
<dbReference type="PROSITE" id="PS00717">
    <property type="entry name" value="SIGMA54_1"/>
    <property type="match status" value="1"/>
</dbReference>
<evidence type="ECO:0000256" key="6">
    <source>
        <dbReference type="ARBA" id="ARBA00023082"/>
    </source>
</evidence>
<keyword evidence="6" id="KW-0731">Sigma factor</keyword>
<dbReference type="GO" id="GO:0003677">
    <property type="term" value="F:DNA binding"/>
    <property type="evidence" value="ECO:0007669"/>
    <property type="project" value="UniProtKB-KW"/>
</dbReference>
<dbReference type="Gene3D" id="1.10.10.60">
    <property type="entry name" value="Homeodomain-like"/>
    <property type="match status" value="1"/>
</dbReference>
<keyword evidence="8" id="KW-0804">Transcription</keyword>
<proteinExistence type="inferred from homology"/>
<name>A0A3B0W3L1_9ZZZZ</name>
<evidence type="ECO:0000256" key="4">
    <source>
        <dbReference type="ARBA" id="ARBA00022695"/>
    </source>
</evidence>
<dbReference type="GO" id="GO:0016987">
    <property type="term" value="F:sigma factor activity"/>
    <property type="evidence" value="ECO:0007669"/>
    <property type="project" value="UniProtKB-KW"/>
</dbReference>
<keyword evidence="4" id="KW-0548">Nucleotidyltransferase</keyword>
<keyword evidence="2" id="KW-0240">DNA-directed RNA polymerase</keyword>
<gene>
    <name evidence="12" type="ORF">MNBD_GAMMA04-1822</name>
</gene>
<evidence type="ECO:0000256" key="9">
    <source>
        <dbReference type="SAM" id="MobiDB-lite"/>
    </source>
</evidence>
<dbReference type="InterPro" id="IPR000394">
    <property type="entry name" value="RNA_pol_sigma_54"/>
</dbReference>
<evidence type="ECO:0000313" key="12">
    <source>
        <dbReference type="EMBL" id="VAW43889.1"/>
    </source>
</evidence>
<dbReference type="NCBIfam" id="TIGR02395">
    <property type="entry name" value="rpoN_sigma"/>
    <property type="match status" value="1"/>
</dbReference>
<evidence type="ECO:0000256" key="8">
    <source>
        <dbReference type="ARBA" id="ARBA00023163"/>
    </source>
</evidence>
<dbReference type="Pfam" id="PF04552">
    <property type="entry name" value="Sigma54_DBD"/>
    <property type="match status" value="1"/>
</dbReference>
<reference evidence="12" key="1">
    <citation type="submission" date="2018-06" db="EMBL/GenBank/DDBJ databases">
        <authorList>
            <person name="Zhirakovskaya E."/>
        </authorList>
    </citation>
    <scope>NUCLEOTIDE SEQUENCE</scope>
</reference>
<dbReference type="InterPro" id="IPR038709">
    <property type="entry name" value="RpoN_core-bd_sf"/>
</dbReference>
<feature type="domain" description="RNA polymerase sigma factor 54 DNA-binding" evidence="10">
    <location>
        <begin position="340"/>
        <end position="498"/>
    </location>
</feature>
<dbReference type="InterPro" id="IPR007634">
    <property type="entry name" value="RNA_pol_sigma_54_DNA-bd"/>
</dbReference>
<dbReference type="PANTHER" id="PTHR32248:SF4">
    <property type="entry name" value="RNA POLYMERASE SIGMA-54 FACTOR"/>
    <property type="match status" value="1"/>
</dbReference>
<dbReference type="GO" id="GO:0001216">
    <property type="term" value="F:DNA-binding transcription activator activity"/>
    <property type="evidence" value="ECO:0007669"/>
    <property type="project" value="InterPro"/>
</dbReference>
<keyword evidence="3" id="KW-0808">Transferase</keyword>
<evidence type="ECO:0000256" key="7">
    <source>
        <dbReference type="ARBA" id="ARBA00023125"/>
    </source>
</evidence>
<comment type="similarity">
    <text evidence="1">Belongs to the sigma-54 factor family.</text>
</comment>
<organism evidence="12">
    <name type="scientific">hydrothermal vent metagenome</name>
    <dbReference type="NCBI Taxonomy" id="652676"/>
    <lineage>
        <taxon>unclassified sequences</taxon>
        <taxon>metagenomes</taxon>
        <taxon>ecological metagenomes</taxon>
    </lineage>
</organism>
<dbReference type="PROSITE" id="PS50044">
    <property type="entry name" value="SIGMA54_3"/>
    <property type="match status" value="1"/>
</dbReference>
<feature type="region of interest" description="Disordered" evidence="9">
    <location>
        <begin position="56"/>
        <end position="91"/>
    </location>
</feature>
<protein>
    <submittedName>
        <fullName evidence="12">RNA polymerase sigma-54 factor RpoN</fullName>
    </submittedName>
</protein>
<dbReference type="Pfam" id="PF00309">
    <property type="entry name" value="Sigma54_AID"/>
    <property type="match status" value="1"/>
</dbReference>
<dbReference type="NCBIfam" id="NF009118">
    <property type="entry name" value="PRK12469.1"/>
    <property type="match status" value="1"/>
</dbReference>
<dbReference type="GO" id="GO:0016779">
    <property type="term" value="F:nucleotidyltransferase activity"/>
    <property type="evidence" value="ECO:0007669"/>
    <property type="project" value="UniProtKB-KW"/>
</dbReference>
<dbReference type="PANTHER" id="PTHR32248">
    <property type="entry name" value="RNA POLYMERASE SIGMA-54 FACTOR"/>
    <property type="match status" value="1"/>
</dbReference>
<dbReference type="NCBIfam" id="NF004595">
    <property type="entry name" value="PRK05932.1-2"/>
    <property type="match status" value="1"/>
</dbReference>
<evidence type="ECO:0000256" key="3">
    <source>
        <dbReference type="ARBA" id="ARBA00022679"/>
    </source>
</evidence>
<sequence>MALMPGLQINIGQQLKLTPQLQQSIKILQYSALEVQQTIEATLEVNYLLEVEEEQLSESENESLEALAEKSEEKPDSQENNNSDEQPVDINNNSEALSNELEIDCNWDEVYSDHTPISSKQSAEEYVSAENYTASEKTLHDHLFWQSDIYSWNQGLEVLASYIIDDINEEGYLFSDLDSLLTSINQNESPDTPYTLDMLQEALHVIQQFEPTGVGAQTVQESLLLQLNTLPNNPFVVTAKQLISEHFDWLSFHDHKRIKKFYSLNDDELMTLLKLIQSLNPRPGRDFSSTQSEIIIPDLKIKRAKKGWLVELNASAFPRLAINSAYVDLTKTLEDSEQTKKIKEQLIEAKGLIKSIHSRGETLLRVGRFIVEKQSQFFEEGEQAMQPLVLREVADYLDLHESTISRATTQKYMQTPRGTYELKYFFSTGVSQYGSADQSATAIKSHIKSLIDKEDAKKPLSDNKLMALLEEREITVARRTIAKYREALNIPSSSERKKLNQFKL</sequence>
<evidence type="ECO:0000256" key="5">
    <source>
        <dbReference type="ARBA" id="ARBA00023015"/>
    </source>
</evidence>
<evidence type="ECO:0000259" key="10">
    <source>
        <dbReference type="Pfam" id="PF04552"/>
    </source>
</evidence>